<reference evidence="2 3" key="1">
    <citation type="journal article" date="2016" name="Mol. Biol. Evol.">
        <title>Comparative Genomics of Early-Diverging Mushroom-Forming Fungi Provides Insights into the Origins of Lignocellulose Decay Capabilities.</title>
        <authorList>
            <person name="Nagy L.G."/>
            <person name="Riley R."/>
            <person name="Tritt A."/>
            <person name="Adam C."/>
            <person name="Daum C."/>
            <person name="Floudas D."/>
            <person name="Sun H."/>
            <person name="Yadav J.S."/>
            <person name="Pangilinan J."/>
            <person name="Larsson K.H."/>
            <person name="Matsuura K."/>
            <person name="Barry K."/>
            <person name="Labutti K."/>
            <person name="Kuo R."/>
            <person name="Ohm R.A."/>
            <person name="Bhattacharya S.S."/>
            <person name="Shirouzu T."/>
            <person name="Yoshinaga Y."/>
            <person name="Martin F.M."/>
            <person name="Grigoriev I.V."/>
            <person name="Hibbett D.S."/>
        </authorList>
    </citation>
    <scope>NUCLEOTIDE SEQUENCE [LARGE SCALE GENOMIC DNA]</scope>
    <source>
        <strain evidence="2 3">HHB12029</strain>
    </source>
</reference>
<evidence type="ECO:0000313" key="3">
    <source>
        <dbReference type="Proteomes" id="UP000077266"/>
    </source>
</evidence>
<proteinExistence type="predicted"/>
<name>A0A165EJ97_EXIGL</name>
<feature type="transmembrane region" description="Helical" evidence="1">
    <location>
        <begin position="242"/>
        <end position="262"/>
    </location>
</feature>
<dbReference type="InParanoid" id="A0A165EJ97"/>
<dbReference type="OrthoDB" id="3251775at2759"/>
<evidence type="ECO:0008006" key="4">
    <source>
        <dbReference type="Google" id="ProtNLM"/>
    </source>
</evidence>
<dbReference type="EMBL" id="KV426137">
    <property type="protein sequence ID" value="KZV87064.1"/>
    <property type="molecule type" value="Genomic_DNA"/>
</dbReference>
<evidence type="ECO:0000256" key="1">
    <source>
        <dbReference type="SAM" id="Phobius"/>
    </source>
</evidence>
<feature type="transmembrane region" description="Helical" evidence="1">
    <location>
        <begin position="67"/>
        <end position="88"/>
    </location>
</feature>
<keyword evidence="1" id="KW-1133">Transmembrane helix</keyword>
<feature type="transmembrane region" description="Helical" evidence="1">
    <location>
        <begin position="268"/>
        <end position="288"/>
    </location>
</feature>
<evidence type="ECO:0000313" key="2">
    <source>
        <dbReference type="EMBL" id="KZV87064.1"/>
    </source>
</evidence>
<sequence>MADQASQVAALQAAADAVKQVHVQLFATRYLTVAGAVIALLEFTSGFSGELELIWKGRRGTERNVFLVHRFIVVVGLLCAVQMTAGLAKTMSDTVGTVCFANTLTAYLTTSQDCKVLIGLVGSLAATSVCLADGLVTMEVWQLWDCNWKVMRWMLFAYILECLGTLGFLTATVFNIITRNGGFTYEVLVQSCTLHFAPRWLAGSWACGLAFETTMLVCMVLNLLDKPRAANVRLTRLLVRDGFAYFLAVIGLRTLNLVIASTSEPASFFIPTFCSWAFVTVLVNRLVVNQCRERHRLRFSVHLKSDLSPLDLMSTPQSPQSTDVFELTTRVTTNVQVVQETRSDVY</sequence>
<keyword evidence="1" id="KW-0812">Transmembrane</keyword>
<gene>
    <name evidence="2" type="ORF">EXIGLDRAFT_840294</name>
</gene>
<keyword evidence="1" id="KW-0472">Membrane</keyword>
<protein>
    <recommendedName>
        <fullName evidence="4">Transmembrane protein</fullName>
    </recommendedName>
</protein>
<dbReference type="AlphaFoldDB" id="A0A165EJ97"/>
<organism evidence="2 3">
    <name type="scientific">Exidia glandulosa HHB12029</name>
    <dbReference type="NCBI Taxonomy" id="1314781"/>
    <lineage>
        <taxon>Eukaryota</taxon>
        <taxon>Fungi</taxon>
        <taxon>Dikarya</taxon>
        <taxon>Basidiomycota</taxon>
        <taxon>Agaricomycotina</taxon>
        <taxon>Agaricomycetes</taxon>
        <taxon>Auriculariales</taxon>
        <taxon>Exidiaceae</taxon>
        <taxon>Exidia</taxon>
    </lineage>
</organism>
<feature type="transmembrane region" description="Helical" evidence="1">
    <location>
        <begin position="116"/>
        <end position="141"/>
    </location>
</feature>
<keyword evidence="3" id="KW-1185">Reference proteome</keyword>
<dbReference type="Proteomes" id="UP000077266">
    <property type="component" value="Unassembled WGS sequence"/>
</dbReference>
<accession>A0A165EJ97</accession>
<feature type="transmembrane region" description="Helical" evidence="1">
    <location>
        <begin position="153"/>
        <end position="177"/>
    </location>
</feature>
<feature type="transmembrane region" description="Helical" evidence="1">
    <location>
        <begin position="197"/>
        <end position="221"/>
    </location>
</feature>